<dbReference type="GO" id="GO:0005886">
    <property type="term" value="C:plasma membrane"/>
    <property type="evidence" value="ECO:0007669"/>
    <property type="project" value="TreeGrafter"/>
</dbReference>
<evidence type="ECO:0000256" key="10">
    <source>
        <dbReference type="SAM" id="SignalP"/>
    </source>
</evidence>
<gene>
    <name evidence="12" type="primary">ESAM</name>
</gene>
<accession>A0A0P6J4F4</accession>
<evidence type="ECO:0000256" key="1">
    <source>
        <dbReference type="ARBA" id="ARBA00004479"/>
    </source>
</evidence>
<keyword evidence="2 9" id="KW-0812">Transmembrane</keyword>
<dbReference type="InterPro" id="IPR013106">
    <property type="entry name" value="Ig_V-set"/>
</dbReference>
<evidence type="ECO:0000256" key="9">
    <source>
        <dbReference type="SAM" id="Phobius"/>
    </source>
</evidence>
<keyword evidence="3 10" id="KW-0732">Signal</keyword>
<feature type="chain" id="PRO_5006128574" evidence="10">
    <location>
        <begin position="30"/>
        <end position="391"/>
    </location>
</feature>
<protein>
    <submittedName>
        <fullName evidence="12">Endothelial cell-selective adhesion molecule</fullName>
    </submittedName>
</protein>
<dbReference type="InterPro" id="IPR003598">
    <property type="entry name" value="Ig_sub2"/>
</dbReference>
<feature type="domain" description="Ig-like" evidence="11">
    <location>
        <begin position="155"/>
        <end position="241"/>
    </location>
</feature>
<evidence type="ECO:0000256" key="4">
    <source>
        <dbReference type="ARBA" id="ARBA00022989"/>
    </source>
</evidence>
<dbReference type="InterPro" id="IPR013783">
    <property type="entry name" value="Ig-like_fold"/>
</dbReference>
<dbReference type="PANTHER" id="PTHR44549">
    <property type="entry name" value="ENDOTHELIAL CELL-SELECTIVE ADHESION MOLECULE"/>
    <property type="match status" value="1"/>
</dbReference>
<dbReference type="Gene3D" id="2.60.40.10">
    <property type="entry name" value="Immunoglobulins"/>
    <property type="match status" value="2"/>
</dbReference>
<dbReference type="SUPFAM" id="SSF48726">
    <property type="entry name" value="Immunoglobulin"/>
    <property type="match status" value="2"/>
</dbReference>
<dbReference type="SMART" id="SM00409">
    <property type="entry name" value="IG"/>
    <property type="match status" value="2"/>
</dbReference>
<organism evidence="12">
    <name type="scientific">Heterocephalus glaber</name>
    <name type="common">Naked mole rat</name>
    <dbReference type="NCBI Taxonomy" id="10181"/>
    <lineage>
        <taxon>Eukaryota</taxon>
        <taxon>Metazoa</taxon>
        <taxon>Chordata</taxon>
        <taxon>Craniata</taxon>
        <taxon>Vertebrata</taxon>
        <taxon>Euteleostomi</taxon>
        <taxon>Mammalia</taxon>
        <taxon>Eutheria</taxon>
        <taxon>Euarchontoglires</taxon>
        <taxon>Glires</taxon>
        <taxon>Rodentia</taxon>
        <taxon>Hystricomorpha</taxon>
        <taxon>Bathyergidae</taxon>
        <taxon>Heterocephalus</taxon>
    </lineage>
</organism>
<dbReference type="GO" id="GO:0005912">
    <property type="term" value="C:adherens junction"/>
    <property type="evidence" value="ECO:0007669"/>
    <property type="project" value="TreeGrafter"/>
</dbReference>
<evidence type="ECO:0000256" key="5">
    <source>
        <dbReference type="ARBA" id="ARBA00023136"/>
    </source>
</evidence>
<dbReference type="InterPro" id="IPR036179">
    <property type="entry name" value="Ig-like_dom_sf"/>
</dbReference>
<dbReference type="InterPro" id="IPR042757">
    <property type="entry name" value="ESAM"/>
</dbReference>
<evidence type="ECO:0000256" key="2">
    <source>
        <dbReference type="ARBA" id="ARBA00022692"/>
    </source>
</evidence>
<dbReference type="FunFam" id="2.60.40.10:FF:000095">
    <property type="entry name" value="immunoglobulin superfamily member 11 isoform X1"/>
    <property type="match status" value="1"/>
</dbReference>
<feature type="region of interest" description="Disordered" evidence="8">
    <location>
        <begin position="320"/>
        <end position="366"/>
    </location>
</feature>
<feature type="transmembrane region" description="Helical" evidence="9">
    <location>
        <begin position="246"/>
        <end position="270"/>
    </location>
</feature>
<keyword evidence="5 9" id="KW-0472">Membrane</keyword>
<dbReference type="InterPro" id="IPR007110">
    <property type="entry name" value="Ig-like_dom"/>
</dbReference>
<evidence type="ECO:0000256" key="3">
    <source>
        <dbReference type="ARBA" id="ARBA00022729"/>
    </source>
</evidence>
<dbReference type="AlphaFoldDB" id="A0A0P6J4F4"/>
<dbReference type="Pfam" id="PF07686">
    <property type="entry name" value="V-set"/>
    <property type="match status" value="1"/>
</dbReference>
<proteinExistence type="predicted"/>
<sequence length="391" mass="41561">MIPLPAPPATNWPLCLFLGLSTLAYPLKAQVKVHMPAGLATLRAVEGADIVLPTWYTLEGEKFLVQPWEVPLVIWFLEQKGKKELKQVLAYINGSVSSNPGVSLVHAMPSRNVSLRLQGLQKKDSGSYSCSVNVQHKGHDSKTVELNVLVPPATPACRLLGVPRAGANVTLSCQSPRSDPAAQYQWERLSPLPQVFFPPVLDNNRGSLKLTNLSTSMSGIYLCTAQNEVGSARCNVTLKVTTGSRAAVITGAAVGTLVGLVLLVGLILLYQRQRQGKVLEDVANDIKEDATAPRTLTWSKGSDTLSKNGTLSSVTSARALRASHAPPRPGTLTPTPSVSTQTLPSPSLPKTDGTNPQPVSLSPGGVSRSALRRMGAVNVMVPAQTQHGSLV</sequence>
<feature type="compositionally biased region" description="Polar residues" evidence="8">
    <location>
        <begin position="332"/>
        <end position="345"/>
    </location>
</feature>
<dbReference type="CDD" id="cd00096">
    <property type="entry name" value="Ig"/>
    <property type="match status" value="2"/>
</dbReference>
<dbReference type="InterPro" id="IPR003599">
    <property type="entry name" value="Ig_sub"/>
</dbReference>
<reference evidence="12" key="1">
    <citation type="submission" date="2015-10" db="EMBL/GenBank/DDBJ databases">
        <title>FRAMA: From RNA-seq data to annotated mRNA assemblies.</title>
        <authorList>
            <person name="Bens M."/>
            <person name="Sahm A."/>
            <person name="Jahn N."/>
            <person name="Morhart M."/>
            <person name="Holtze S."/>
            <person name="Hildebrandt T.B."/>
            <person name="Platzer M."/>
            <person name="Szafranski K."/>
        </authorList>
    </citation>
    <scope>NUCLEOTIDE SEQUENCE</scope>
    <source>
        <tissue evidence="12">Skin</tissue>
    </source>
</reference>
<dbReference type="PROSITE" id="PS50835">
    <property type="entry name" value="IG_LIKE"/>
    <property type="match status" value="1"/>
</dbReference>
<keyword evidence="6" id="KW-1015">Disulfide bond</keyword>
<evidence type="ECO:0000256" key="6">
    <source>
        <dbReference type="ARBA" id="ARBA00023157"/>
    </source>
</evidence>
<comment type="subcellular location">
    <subcellularLocation>
        <location evidence="1">Membrane</location>
        <topology evidence="1">Single-pass type I membrane protein</topology>
    </subcellularLocation>
</comment>
<dbReference type="EMBL" id="GEBF01005329">
    <property type="protein sequence ID" value="JAN98303.1"/>
    <property type="molecule type" value="Transcribed_RNA"/>
</dbReference>
<keyword evidence="7" id="KW-0393">Immunoglobulin domain</keyword>
<evidence type="ECO:0000256" key="7">
    <source>
        <dbReference type="ARBA" id="ARBA00023319"/>
    </source>
</evidence>
<keyword evidence="4 9" id="KW-1133">Transmembrane helix</keyword>
<dbReference type="PANTHER" id="PTHR44549:SF1">
    <property type="entry name" value="ENDOTHELIAL CELL-SELECTIVE ADHESION MOLECULE"/>
    <property type="match status" value="1"/>
</dbReference>
<feature type="signal peptide" evidence="10">
    <location>
        <begin position="1"/>
        <end position="29"/>
    </location>
</feature>
<evidence type="ECO:0000256" key="8">
    <source>
        <dbReference type="SAM" id="MobiDB-lite"/>
    </source>
</evidence>
<evidence type="ECO:0000259" key="11">
    <source>
        <dbReference type="PROSITE" id="PS50835"/>
    </source>
</evidence>
<dbReference type="SMART" id="SM00408">
    <property type="entry name" value="IGc2"/>
    <property type="match status" value="1"/>
</dbReference>
<name>A0A0P6J4F4_HETGA</name>
<dbReference type="GO" id="GO:0007156">
    <property type="term" value="P:homophilic cell adhesion via plasma membrane adhesion molecules"/>
    <property type="evidence" value="ECO:0007669"/>
    <property type="project" value="TreeGrafter"/>
</dbReference>
<dbReference type="GO" id="GO:0098632">
    <property type="term" value="F:cell-cell adhesion mediator activity"/>
    <property type="evidence" value="ECO:0007669"/>
    <property type="project" value="TreeGrafter"/>
</dbReference>
<evidence type="ECO:0000313" key="12">
    <source>
        <dbReference type="EMBL" id="JAN98303.1"/>
    </source>
</evidence>
<dbReference type="Pfam" id="PF13927">
    <property type="entry name" value="Ig_3"/>
    <property type="match status" value="1"/>
</dbReference>